<feature type="binding site" evidence="7">
    <location>
        <position position="115"/>
    </location>
    <ligand>
        <name>substrate</name>
    </ligand>
</feature>
<keyword evidence="3 7" id="KW-0489">Methyltransferase</keyword>
<dbReference type="NCBIfam" id="TIGR00091">
    <property type="entry name" value="tRNA (guanosine(46)-N7)-methyltransferase TrmB"/>
    <property type="match status" value="1"/>
</dbReference>
<accession>A0A0C7P043</accession>
<dbReference type="InterPro" id="IPR055361">
    <property type="entry name" value="tRNA_methyltr_TrmB_bact"/>
</dbReference>
<evidence type="ECO:0000256" key="1">
    <source>
        <dbReference type="ARBA" id="ARBA00000142"/>
    </source>
</evidence>
<dbReference type="UniPathway" id="UPA00989"/>
<evidence type="ECO:0000256" key="6">
    <source>
        <dbReference type="ARBA" id="ARBA00022694"/>
    </source>
</evidence>
<protein>
    <recommendedName>
        <fullName evidence="7">tRNA (guanine-N(7)-)-methyltransferase</fullName>
        <ecNumber evidence="7">2.1.1.33</ecNumber>
    </recommendedName>
    <alternativeName>
        <fullName evidence="7">tRNA (guanine(46)-N(7))-methyltransferase</fullName>
    </alternativeName>
    <alternativeName>
        <fullName evidence="7">tRNA(m7G46)-methyltransferase</fullName>
    </alternativeName>
</protein>
<dbReference type="Pfam" id="PF02390">
    <property type="entry name" value="Methyltransf_4"/>
    <property type="match status" value="1"/>
</dbReference>
<dbReference type="KEGG" id="dtn:DTL3_1619"/>
<gene>
    <name evidence="7 8" type="primary">trmB</name>
    <name evidence="8" type="ORF">DTL3_1619</name>
</gene>
<feature type="binding site" evidence="7">
    <location>
        <position position="36"/>
    </location>
    <ligand>
        <name>S-adenosyl-L-methionine</name>
        <dbReference type="ChEBI" id="CHEBI:59789"/>
    </ligand>
</feature>
<comment type="pathway">
    <text evidence="7">tRNA modification; N(7)-methylguanine-tRNA biosynthesis.</text>
</comment>
<feature type="binding site" evidence="7">
    <location>
        <begin position="180"/>
        <end position="183"/>
    </location>
    <ligand>
        <name>substrate</name>
    </ligand>
</feature>
<dbReference type="PATRIC" id="fig|1006576.9.peg.1615"/>
<comment type="caution">
    <text evidence="7">Lacks conserved residue(s) required for the propagation of feature annotation.</text>
</comment>
<keyword evidence="9" id="KW-1185">Reference proteome</keyword>
<dbReference type="EC" id="2.1.1.33" evidence="7"/>
<dbReference type="PANTHER" id="PTHR23417:SF14">
    <property type="entry name" value="PENTACOTRIPEPTIDE-REPEAT REGION OF PRORP DOMAIN-CONTAINING PROTEIN"/>
    <property type="match status" value="1"/>
</dbReference>
<keyword evidence="5 7" id="KW-0949">S-adenosyl-L-methionine</keyword>
<sequence>MDYSFLGKYQIYTKEINFFPIDWSKIFCNNKKLIVEIGFGGGEFLVGLAKKYPEFNYIGIETSLISCYKIQKKIFTSNLGNIRIILEDARFAVREFFSDDSIYKVIVNFPCPWPKKKHSKKRLFTGDFIDTLSSVLEPNGEVLLTTDVQWYAQEVKNGFMRNGCFDVSPLKTNFEMPIKTRYEAKWETEGRSKFLLISRKKSKKPIRRLIEGENILSHKKIKSINLSKLKSLKNYKYKHADTVFFVSDVYNNCSNPESNYLLKIFSNDNGFFQSFFIEVSKGNNNWLVKLDDIAKAYRTPAVKEAVNKIAEELEE</sequence>
<dbReference type="RefSeq" id="WP_045088269.1">
    <property type="nucleotide sequence ID" value="NZ_LN824141.1"/>
</dbReference>
<dbReference type="SUPFAM" id="SSF53335">
    <property type="entry name" value="S-adenosyl-L-methionine-dependent methyltransferases"/>
    <property type="match status" value="1"/>
</dbReference>
<dbReference type="PANTHER" id="PTHR23417">
    <property type="entry name" value="3-DEOXY-D-MANNO-OCTULOSONIC-ACID TRANSFERASE/TRNA GUANINE-N 7 - -METHYLTRANSFERASE"/>
    <property type="match status" value="1"/>
</dbReference>
<evidence type="ECO:0000256" key="7">
    <source>
        <dbReference type="HAMAP-Rule" id="MF_01057"/>
    </source>
</evidence>
<comment type="similarity">
    <text evidence="7">Belongs to the class I-like SAM-binding methyltransferase superfamily. TrmB family.</text>
</comment>
<dbReference type="STRING" id="1006576.DTL3_1619"/>
<reference evidence="9" key="1">
    <citation type="submission" date="2014-11" db="EMBL/GenBank/DDBJ databases">
        <authorList>
            <person name="Wibberg D."/>
        </authorList>
    </citation>
    <scope>NUCLEOTIDE SEQUENCE [LARGE SCALE GENOMIC DNA]</scope>
    <source>
        <strain evidence="9">L3</strain>
    </source>
</reference>
<dbReference type="Proteomes" id="UP000032809">
    <property type="component" value="Chromosome I"/>
</dbReference>
<feature type="binding site" evidence="7">
    <location>
        <position position="88"/>
    </location>
    <ligand>
        <name>S-adenosyl-L-methionine</name>
        <dbReference type="ChEBI" id="CHEBI:59789"/>
    </ligand>
</feature>
<dbReference type="GO" id="GO:0008176">
    <property type="term" value="F:tRNA (guanine(46)-N7)-methyltransferase activity"/>
    <property type="evidence" value="ECO:0007669"/>
    <property type="project" value="UniProtKB-UniRule"/>
</dbReference>
<evidence type="ECO:0000256" key="5">
    <source>
        <dbReference type="ARBA" id="ARBA00022691"/>
    </source>
</evidence>
<evidence type="ECO:0000313" key="9">
    <source>
        <dbReference type="Proteomes" id="UP000032809"/>
    </source>
</evidence>
<dbReference type="InterPro" id="IPR029063">
    <property type="entry name" value="SAM-dependent_MTases_sf"/>
</dbReference>
<dbReference type="Gene3D" id="3.40.50.150">
    <property type="entry name" value="Vaccinia Virus protein VP39"/>
    <property type="match status" value="1"/>
</dbReference>
<dbReference type="HOGENOM" id="CLU_077150_0_0_0"/>
<evidence type="ECO:0000256" key="2">
    <source>
        <dbReference type="ARBA" id="ARBA00003015"/>
    </source>
</evidence>
<dbReference type="AlphaFoldDB" id="A0A0C7P043"/>
<dbReference type="GO" id="GO:0043527">
    <property type="term" value="C:tRNA methyltransferase complex"/>
    <property type="evidence" value="ECO:0007669"/>
    <property type="project" value="TreeGrafter"/>
</dbReference>
<comment type="catalytic activity">
    <reaction evidence="1 7">
        <text>guanosine(46) in tRNA + S-adenosyl-L-methionine = N(7)-methylguanosine(46) in tRNA + S-adenosyl-L-homocysteine</text>
        <dbReference type="Rhea" id="RHEA:42708"/>
        <dbReference type="Rhea" id="RHEA-COMP:10188"/>
        <dbReference type="Rhea" id="RHEA-COMP:10189"/>
        <dbReference type="ChEBI" id="CHEBI:57856"/>
        <dbReference type="ChEBI" id="CHEBI:59789"/>
        <dbReference type="ChEBI" id="CHEBI:74269"/>
        <dbReference type="ChEBI" id="CHEBI:74480"/>
        <dbReference type="EC" id="2.1.1.33"/>
    </reaction>
</comment>
<keyword evidence="6 7" id="KW-0819">tRNA processing</keyword>
<organism evidence="8 9">
    <name type="scientific">Defluviitoga tunisiensis</name>
    <dbReference type="NCBI Taxonomy" id="1006576"/>
    <lineage>
        <taxon>Bacteria</taxon>
        <taxon>Thermotogati</taxon>
        <taxon>Thermotogota</taxon>
        <taxon>Thermotogae</taxon>
        <taxon>Petrotogales</taxon>
        <taxon>Petrotogaceae</taxon>
        <taxon>Defluviitoga</taxon>
    </lineage>
</organism>
<dbReference type="HAMAP" id="MF_01057">
    <property type="entry name" value="tRNA_methyltr_TrmB"/>
    <property type="match status" value="1"/>
</dbReference>
<evidence type="ECO:0000313" key="8">
    <source>
        <dbReference type="EMBL" id="CEP78908.1"/>
    </source>
</evidence>
<feature type="binding site" evidence="7">
    <location>
        <position position="61"/>
    </location>
    <ligand>
        <name>S-adenosyl-L-methionine</name>
        <dbReference type="ChEBI" id="CHEBI:59789"/>
    </ligand>
</feature>
<evidence type="ECO:0000256" key="4">
    <source>
        <dbReference type="ARBA" id="ARBA00022679"/>
    </source>
</evidence>
<dbReference type="InterPro" id="IPR003358">
    <property type="entry name" value="tRNA_(Gua-N-7)_MeTrfase_Trmb"/>
</dbReference>
<dbReference type="PROSITE" id="PS51625">
    <property type="entry name" value="SAM_MT_TRMB"/>
    <property type="match status" value="1"/>
</dbReference>
<proteinExistence type="inferred from homology"/>
<keyword evidence="4 7" id="KW-0808">Transferase</keyword>
<evidence type="ECO:0000256" key="3">
    <source>
        <dbReference type="ARBA" id="ARBA00022603"/>
    </source>
</evidence>
<name>A0A0C7P043_DEFTU</name>
<dbReference type="CDD" id="cd02440">
    <property type="entry name" value="AdoMet_MTases"/>
    <property type="match status" value="1"/>
</dbReference>
<dbReference type="OrthoDB" id="9802090at2"/>
<comment type="function">
    <text evidence="2 7">Catalyzes the formation of N(7)-methylguanine at position 46 (m7G46) in tRNA.</text>
</comment>
<dbReference type="EMBL" id="LN824141">
    <property type="protein sequence ID" value="CEP78908.1"/>
    <property type="molecule type" value="Genomic_DNA"/>
</dbReference>
<feature type="binding site" evidence="7">
    <location>
        <position position="147"/>
    </location>
    <ligand>
        <name>substrate</name>
    </ligand>
</feature>